<reference evidence="1 2" key="1">
    <citation type="journal article" date="2023" name="Nucleic Acids Res.">
        <title>The hologenome of Daphnia magna reveals possible DNA methylation and microbiome-mediated evolution of the host genome.</title>
        <authorList>
            <person name="Chaturvedi A."/>
            <person name="Li X."/>
            <person name="Dhandapani V."/>
            <person name="Marshall H."/>
            <person name="Kissane S."/>
            <person name="Cuenca-Cambronero M."/>
            <person name="Asole G."/>
            <person name="Calvet F."/>
            <person name="Ruiz-Romero M."/>
            <person name="Marangio P."/>
            <person name="Guigo R."/>
            <person name="Rago D."/>
            <person name="Mirbahai L."/>
            <person name="Eastwood N."/>
            <person name="Colbourne J.K."/>
            <person name="Zhou J."/>
            <person name="Mallon E."/>
            <person name="Orsini L."/>
        </authorList>
    </citation>
    <scope>NUCLEOTIDE SEQUENCE [LARGE SCALE GENOMIC DNA]</scope>
    <source>
        <strain evidence="1">LRV0_1</strain>
    </source>
</reference>
<evidence type="ECO:0000313" key="1">
    <source>
        <dbReference type="EMBL" id="KAK4026986.1"/>
    </source>
</evidence>
<organism evidence="1 2">
    <name type="scientific">Daphnia magna</name>
    <dbReference type="NCBI Taxonomy" id="35525"/>
    <lineage>
        <taxon>Eukaryota</taxon>
        <taxon>Metazoa</taxon>
        <taxon>Ecdysozoa</taxon>
        <taxon>Arthropoda</taxon>
        <taxon>Crustacea</taxon>
        <taxon>Branchiopoda</taxon>
        <taxon>Diplostraca</taxon>
        <taxon>Cladocera</taxon>
        <taxon>Anomopoda</taxon>
        <taxon>Daphniidae</taxon>
        <taxon>Daphnia</taxon>
    </lineage>
</organism>
<accession>A0ABR0APD6</accession>
<protein>
    <submittedName>
        <fullName evidence="1">Uncharacterized protein</fullName>
    </submittedName>
</protein>
<name>A0ABR0APD6_9CRUS</name>
<proteinExistence type="predicted"/>
<gene>
    <name evidence="1" type="ORF">OUZ56_016007</name>
</gene>
<sequence>MHLICSDSRWETEWDGPMDQSVEKTVGFDAALYRSIIHSEMFHKLAGIKLPIRECLKPPPE</sequence>
<evidence type="ECO:0000313" key="2">
    <source>
        <dbReference type="Proteomes" id="UP001234178"/>
    </source>
</evidence>
<comment type="caution">
    <text evidence="1">The sequence shown here is derived from an EMBL/GenBank/DDBJ whole genome shotgun (WGS) entry which is preliminary data.</text>
</comment>
<keyword evidence="2" id="KW-1185">Reference proteome</keyword>
<dbReference type="Proteomes" id="UP001234178">
    <property type="component" value="Unassembled WGS sequence"/>
</dbReference>
<dbReference type="EMBL" id="JAOYFB010000038">
    <property type="protein sequence ID" value="KAK4026986.1"/>
    <property type="molecule type" value="Genomic_DNA"/>
</dbReference>